<dbReference type="Gene3D" id="1.20.1250.20">
    <property type="entry name" value="MFS general substrate transporter like domains"/>
    <property type="match status" value="1"/>
</dbReference>
<evidence type="ECO:0000313" key="9">
    <source>
        <dbReference type="EMBL" id="MST35262.1"/>
    </source>
</evidence>
<feature type="transmembrane region" description="Helical" evidence="7">
    <location>
        <begin position="148"/>
        <end position="169"/>
    </location>
</feature>
<reference evidence="9 10" key="1">
    <citation type="submission" date="2019-11" db="EMBL/GenBank/DDBJ databases">
        <title>Acidiferrimicrobium australis gen. nov., sp. nov., an acidophilic and obligately heterotrophic, member of the Actinobacteria that catalyses dissimilatory oxido- reduction of iron isolated from metal-rich acidic water in Chile.</title>
        <authorList>
            <person name="Gonzalez D."/>
            <person name="Huber K."/>
            <person name="Hedrich S."/>
            <person name="Rojas-Villalobos C."/>
            <person name="Quatrini R."/>
            <person name="Dinamarca M.A."/>
            <person name="Schwarz A."/>
            <person name="Canales C."/>
            <person name="Nancucheo I."/>
        </authorList>
    </citation>
    <scope>NUCLEOTIDE SEQUENCE [LARGE SCALE GENOMIC DNA]</scope>
    <source>
        <strain evidence="9 10">USS-CCA1</strain>
    </source>
</reference>
<dbReference type="SUPFAM" id="SSF103473">
    <property type="entry name" value="MFS general substrate transporter"/>
    <property type="match status" value="1"/>
</dbReference>
<dbReference type="InterPro" id="IPR020846">
    <property type="entry name" value="MFS_dom"/>
</dbReference>
<evidence type="ECO:0000313" key="10">
    <source>
        <dbReference type="Proteomes" id="UP000437736"/>
    </source>
</evidence>
<gene>
    <name evidence="9" type="ORF">GHK86_21340</name>
</gene>
<dbReference type="PANTHER" id="PTHR23517:SF3">
    <property type="entry name" value="INTEGRAL MEMBRANE TRANSPORT PROTEIN"/>
    <property type="match status" value="1"/>
</dbReference>
<evidence type="ECO:0000256" key="6">
    <source>
        <dbReference type="ARBA" id="ARBA00023136"/>
    </source>
</evidence>
<feature type="transmembrane region" description="Helical" evidence="7">
    <location>
        <begin position="123"/>
        <end position="142"/>
    </location>
</feature>
<protein>
    <submittedName>
        <fullName evidence="9">MFS transporter</fullName>
    </submittedName>
</protein>
<evidence type="ECO:0000259" key="8">
    <source>
        <dbReference type="PROSITE" id="PS50850"/>
    </source>
</evidence>
<sequence length="225" mass="22791">FVAVAARSDASAGFAVYLVAVVVGFGWLLLARDRADGEAVAAGDRVRPLRMVREHRRGFATSGVGAFGIMLLRGSRTAIIPLWAAHLGLGSGSAASIYAWSSLVDLALFYPAGAISDRWGRRAVAIPCIALLSVGHALVPLAHSATSLFLVAFVLGFGNGLGSGIVMTMGADLTPAVGRASFLAVWRVVSDAGNTAGPLVDSVVVGLLSLALAGPVVGLLGAGAT</sequence>
<organism evidence="9 10">
    <name type="scientific">Acidiferrimicrobium australe</name>
    <dbReference type="NCBI Taxonomy" id="2664430"/>
    <lineage>
        <taxon>Bacteria</taxon>
        <taxon>Bacillati</taxon>
        <taxon>Actinomycetota</taxon>
        <taxon>Acidimicrobiia</taxon>
        <taxon>Acidimicrobiales</taxon>
        <taxon>Acidimicrobiaceae</taxon>
        <taxon>Acidiferrimicrobium</taxon>
    </lineage>
</organism>
<dbReference type="PROSITE" id="PS50850">
    <property type="entry name" value="MFS"/>
    <property type="match status" value="1"/>
</dbReference>
<proteinExistence type="predicted"/>
<dbReference type="InterPro" id="IPR050171">
    <property type="entry name" value="MFS_Transporters"/>
</dbReference>
<feature type="non-terminal residue" evidence="9">
    <location>
        <position position="225"/>
    </location>
</feature>
<feature type="non-terminal residue" evidence="9">
    <location>
        <position position="1"/>
    </location>
</feature>
<keyword evidence="6 7" id="KW-0472">Membrane</keyword>
<evidence type="ECO:0000256" key="1">
    <source>
        <dbReference type="ARBA" id="ARBA00004651"/>
    </source>
</evidence>
<comment type="subcellular location">
    <subcellularLocation>
        <location evidence="1">Cell membrane</location>
        <topology evidence="1">Multi-pass membrane protein</topology>
    </subcellularLocation>
</comment>
<keyword evidence="2" id="KW-0813">Transport</keyword>
<name>A0ABW9R1C5_9ACTN</name>
<dbReference type="Proteomes" id="UP000437736">
    <property type="component" value="Unassembled WGS sequence"/>
</dbReference>
<dbReference type="Pfam" id="PF07690">
    <property type="entry name" value="MFS_1"/>
    <property type="match status" value="1"/>
</dbReference>
<keyword evidence="10" id="KW-1185">Reference proteome</keyword>
<accession>A0ABW9R1C5</accession>
<evidence type="ECO:0000256" key="5">
    <source>
        <dbReference type="ARBA" id="ARBA00022989"/>
    </source>
</evidence>
<evidence type="ECO:0000256" key="3">
    <source>
        <dbReference type="ARBA" id="ARBA00022475"/>
    </source>
</evidence>
<dbReference type="PANTHER" id="PTHR23517">
    <property type="entry name" value="RESISTANCE PROTEIN MDTM, PUTATIVE-RELATED-RELATED"/>
    <property type="match status" value="1"/>
</dbReference>
<feature type="domain" description="Major facilitator superfamily (MFS) profile" evidence="8">
    <location>
        <begin position="19"/>
        <end position="225"/>
    </location>
</feature>
<comment type="caution">
    <text evidence="9">The sequence shown here is derived from an EMBL/GenBank/DDBJ whole genome shotgun (WGS) entry which is preliminary data.</text>
</comment>
<feature type="transmembrane region" description="Helical" evidence="7">
    <location>
        <begin position="12"/>
        <end position="30"/>
    </location>
</feature>
<dbReference type="EMBL" id="WJHE01001562">
    <property type="protein sequence ID" value="MST35262.1"/>
    <property type="molecule type" value="Genomic_DNA"/>
</dbReference>
<evidence type="ECO:0000256" key="7">
    <source>
        <dbReference type="SAM" id="Phobius"/>
    </source>
</evidence>
<keyword evidence="5 7" id="KW-1133">Transmembrane helix</keyword>
<evidence type="ECO:0000256" key="2">
    <source>
        <dbReference type="ARBA" id="ARBA00022448"/>
    </source>
</evidence>
<dbReference type="InterPro" id="IPR036259">
    <property type="entry name" value="MFS_trans_sf"/>
</dbReference>
<keyword evidence="3" id="KW-1003">Cell membrane</keyword>
<evidence type="ECO:0000256" key="4">
    <source>
        <dbReference type="ARBA" id="ARBA00022692"/>
    </source>
</evidence>
<keyword evidence="4 7" id="KW-0812">Transmembrane</keyword>
<dbReference type="InterPro" id="IPR011701">
    <property type="entry name" value="MFS"/>
</dbReference>